<evidence type="ECO:0000256" key="5">
    <source>
        <dbReference type="ARBA" id="ARBA00012518"/>
    </source>
</evidence>
<keyword evidence="11" id="KW-0133">Cell shape</keyword>
<dbReference type="InterPro" id="IPR036318">
    <property type="entry name" value="FAD-bd_PCMH-like_sf"/>
</dbReference>
<dbReference type="GO" id="GO:0008762">
    <property type="term" value="F:UDP-N-acetylmuramate dehydrogenase activity"/>
    <property type="evidence" value="ECO:0007669"/>
    <property type="project" value="UniProtKB-EC"/>
</dbReference>
<dbReference type="SUPFAM" id="SSF56194">
    <property type="entry name" value="Uridine diphospho-N-Acetylenolpyruvylglucosamine reductase, MurB, C-terminal domain"/>
    <property type="match status" value="1"/>
</dbReference>
<keyword evidence="19" id="KW-1185">Reference proteome</keyword>
<dbReference type="Gene3D" id="3.30.465.10">
    <property type="match status" value="1"/>
</dbReference>
<evidence type="ECO:0000313" key="19">
    <source>
        <dbReference type="Proteomes" id="UP001605036"/>
    </source>
</evidence>
<dbReference type="GO" id="GO:0071555">
    <property type="term" value="P:cell wall organization"/>
    <property type="evidence" value="ECO:0007669"/>
    <property type="project" value="UniProtKB-KW"/>
</dbReference>
<evidence type="ECO:0000256" key="11">
    <source>
        <dbReference type="ARBA" id="ARBA00022960"/>
    </source>
</evidence>
<keyword evidence="13" id="KW-0560">Oxidoreductase</keyword>
<evidence type="ECO:0000256" key="12">
    <source>
        <dbReference type="ARBA" id="ARBA00022984"/>
    </source>
</evidence>
<dbReference type="GO" id="GO:0005737">
    <property type="term" value="C:cytoplasm"/>
    <property type="evidence" value="ECO:0007669"/>
    <property type="project" value="UniProtKB-SubCell"/>
</dbReference>
<reference evidence="18 19" key="1">
    <citation type="submission" date="2024-09" db="EMBL/GenBank/DDBJ databases">
        <title>Chromosome-scale assembly of Riccia fluitans.</title>
        <authorList>
            <person name="Paukszto L."/>
            <person name="Sawicki J."/>
            <person name="Karawczyk K."/>
            <person name="Piernik-Szablinska J."/>
            <person name="Szczecinska M."/>
            <person name="Mazdziarz M."/>
        </authorList>
    </citation>
    <scope>NUCLEOTIDE SEQUENCE [LARGE SCALE GENOMIC DNA]</scope>
    <source>
        <strain evidence="18">Rf_01</strain>
        <tissue evidence="18">Aerial parts of the thallus</tissue>
    </source>
</reference>
<keyword evidence="9" id="KW-0274">FAD</keyword>
<evidence type="ECO:0000256" key="15">
    <source>
        <dbReference type="ARBA" id="ARBA00023316"/>
    </source>
</evidence>
<dbReference type="Gene3D" id="3.90.78.10">
    <property type="entry name" value="UDP-N-acetylenolpyruvoylglucosamine reductase, C-terminal domain"/>
    <property type="match status" value="1"/>
</dbReference>
<comment type="function">
    <text evidence="2">Cell wall formation.</text>
</comment>
<dbReference type="InterPro" id="IPR003170">
    <property type="entry name" value="MurB"/>
</dbReference>
<comment type="catalytic activity">
    <reaction evidence="16">
        <text>UDP-N-acetyl-alpha-D-muramate + NADP(+) = UDP-N-acetyl-3-O-(1-carboxyvinyl)-alpha-D-glucosamine + NADPH + H(+)</text>
        <dbReference type="Rhea" id="RHEA:12248"/>
        <dbReference type="ChEBI" id="CHEBI:15378"/>
        <dbReference type="ChEBI" id="CHEBI:57783"/>
        <dbReference type="ChEBI" id="CHEBI:58349"/>
        <dbReference type="ChEBI" id="CHEBI:68483"/>
        <dbReference type="ChEBI" id="CHEBI:70757"/>
        <dbReference type="EC" id="1.3.1.98"/>
    </reaction>
</comment>
<evidence type="ECO:0000256" key="2">
    <source>
        <dbReference type="ARBA" id="ARBA00003921"/>
    </source>
</evidence>
<dbReference type="NCBIfam" id="TIGR00179">
    <property type="entry name" value="murB"/>
    <property type="match status" value="1"/>
</dbReference>
<dbReference type="InterPro" id="IPR016167">
    <property type="entry name" value="FAD-bd_PCMH_sub1"/>
</dbReference>
<proteinExistence type="inferred from homology"/>
<comment type="pathway">
    <text evidence="4">Cell wall biogenesis; peptidoglycan biosynthesis.</text>
</comment>
<dbReference type="InterPro" id="IPR016169">
    <property type="entry name" value="FAD-bd_PCMH_sub2"/>
</dbReference>
<dbReference type="InterPro" id="IPR011601">
    <property type="entry name" value="MurB_C"/>
</dbReference>
<feature type="domain" description="FAD-binding PCMH-type" evidence="17">
    <location>
        <begin position="77"/>
        <end position="266"/>
    </location>
</feature>
<comment type="caution">
    <text evidence="18">The sequence shown here is derived from an EMBL/GenBank/DDBJ whole genome shotgun (WGS) entry which is preliminary data.</text>
</comment>
<dbReference type="SUPFAM" id="SSF56176">
    <property type="entry name" value="FAD-binding/transporter-associated domain-like"/>
    <property type="match status" value="1"/>
</dbReference>
<dbReference type="PANTHER" id="PTHR21071:SF4">
    <property type="entry name" value="UDP-N-ACETYLENOLPYRUVOYLGLUCOSAMINE REDUCTASE"/>
    <property type="match status" value="1"/>
</dbReference>
<dbReference type="InterPro" id="IPR016166">
    <property type="entry name" value="FAD-bd_PCMH"/>
</dbReference>
<evidence type="ECO:0000256" key="1">
    <source>
        <dbReference type="ARBA" id="ARBA00001974"/>
    </source>
</evidence>
<evidence type="ECO:0000256" key="10">
    <source>
        <dbReference type="ARBA" id="ARBA00022857"/>
    </source>
</evidence>
<evidence type="ECO:0000256" key="9">
    <source>
        <dbReference type="ARBA" id="ARBA00022827"/>
    </source>
</evidence>
<keyword evidence="6" id="KW-0963">Cytoplasm</keyword>
<dbReference type="GO" id="GO:0051301">
    <property type="term" value="P:cell division"/>
    <property type="evidence" value="ECO:0007669"/>
    <property type="project" value="UniProtKB-KW"/>
</dbReference>
<name>A0ABD1XFJ6_9MARC</name>
<sequence>MAGCELHYSPGFSPVGRNSRLKFLSRDVGSRNLVRMHREKVLFKVQAAVCNNELQEFLSLPSSFMQGKRLSELSTFGIGGPAKYFVEVHNESEMSAVIRFCQKENIRYFIVGKGSNCLFDDRGFDGCVILNSLKFLESDGRGIYRVGSGYPFNMLGIQASNDEFTGLEFASGIPGTVGGAVYMNASANGQETADVIKSVEVLRADGEREVHMREDSNLVYGYRLSPYQTMEGFTSILAATFHLKPCTGARQRHRSFLERRRKTQPVAAKSAGCIFRNPGSGCQSAGALIEKAGLKGAAVGPAKVSNIHANYLLNAGGSSAADMKTLIQLVRNQVKEKFGVELREEIIYVPYTSK</sequence>
<keyword evidence="10" id="KW-0521">NADP</keyword>
<dbReference type="HAMAP" id="MF_00037">
    <property type="entry name" value="MurB"/>
    <property type="match status" value="1"/>
</dbReference>
<evidence type="ECO:0000256" key="13">
    <source>
        <dbReference type="ARBA" id="ARBA00023002"/>
    </source>
</evidence>
<keyword evidence="15" id="KW-0961">Cell wall biogenesis/degradation</keyword>
<protein>
    <recommendedName>
        <fullName evidence="5">UDP-N-acetylmuramate dehydrogenase</fullName>
        <ecNumber evidence="5">1.3.1.98</ecNumber>
    </recommendedName>
</protein>
<evidence type="ECO:0000256" key="16">
    <source>
        <dbReference type="ARBA" id="ARBA00048914"/>
    </source>
</evidence>
<evidence type="ECO:0000256" key="6">
    <source>
        <dbReference type="ARBA" id="ARBA00022490"/>
    </source>
</evidence>
<dbReference type="EMBL" id="JBHFFA010000008">
    <property type="protein sequence ID" value="KAL2607710.1"/>
    <property type="molecule type" value="Genomic_DNA"/>
</dbReference>
<keyword evidence="7" id="KW-0132">Cell division</keyword>
<dbReference type="EC" id="1.3.1.98" evidence="5"/>
<dbReference type="Pfam" id="PF01565">
    <property type="entry name" value="FAD_binding_4"/>
    <property type="match status" value="1"/>
</dbReference>
<dbReference type="Pfam" id="PF02873">
    <property type="entry name" value="MurB_C"/>
    <property type="match status" value="1"/>
</dbReference>
<dbReference type="InterPro" id="IPR036635">
    <property type="entry name" value="MurB_C_sf"/>
</dbReference>
<keyword evidence="12" id="KW-0573">Peptidoglycan synthesis</keyword>
<dbReference type="GO" id="GO:0008360">
    <property type="term" value="P:regulation of cell shape"/>
    <property type="evidence" value="ECO:0007669"/>
    <property type="project" value="UniProtKB-KW"/>
</dbReference>
<dbReference type="Gene3D" id="3.30.43.10">
    <property type="entry name" value="Uridine Diphospho-n-acetylenolpyruvylglucosamine Reductase, domain 2"/>
    <property type="match status" value="1"/>
</dbReference>
<evidence type="ECO:0000259" key="17">
    <source>
        <dbReference type="PROSITE" id="PS51387"/>
    </source>
</evidence>
<keyword evidence="14" id="KW-0131">Cell cycle</keyword>
<dbReference type="Proteomes" id="UP001605036">
    <property type="component" value="Unassembled WGS sequence"/>
</dbReference>
<dbReference type="PROSITE" id="PS51387">
    <property type="entry name" value="FAD_PCMH"/>
    <property type="match status" value="1"/>
</dbReference>
<comment type="cofactor">
    <cofactor evidence="1">
        <name>FAD</name>
        <dbReference type="ChEBI" id="CHEBI:57692"/>
    </cofactor>
</comment>
<evidence type="ECO:0000313" key="18">
    <source>
        <dbReference type="EMBL" id="KAL2607710.1"/>
    </source>
</evidence>
<accession>A0ABD1XFJ6</accession>
<organism evidence="18 19">
    <name type="scientific">Riccia fluitans</name>
    <dbReference type="NCBI Taxonomy" id="41844"/>
    <lineage>
        <taxon>Eukaryota</taxon>
        <taxon>Viridiplantae</taxon>
        <taxon>Streptophyta</taxon>
        <taxon>Embryophyta</taxon>
        <taxon>Marchantiophyta</taxon>
        <taxon>Marchantiopsida</taxon>
        <taxon>Marchantiidae</taxon>
        <taxon>Marchantiales</taxon>
        <taxon>Ricciaceae</taxon>
        <taxon>Riccia</taxon>
    </lineage>
</organism>
<dbReference type="PANTHER" id="PTHR21071">
    <property type="entry name" value="UDP-N-ACETYLENOLPYRUVOYLGLUCOSAMINE REDUCTASE"/>
    <property type="match status" value="1"/>
</dbReference>
<evidence type="ECO:0000256" key="8">
    <source>
        <dbReference type="ARBA" id="ARBA00022630"/>
    </source>
</evidence>
<evidence type="ECO:0000256" key="7">
    <source>
        <dbReference type="ARBA" id="ARBA00022618"/>
    </source>
</evidence>
<gene>
    <name evidence="18" type="ORF">R1flu_026283</name>
</gene>
<keyword evidence="8" id="KW-0285">Flavoprotein</keyword>
<evidence type="ECO:0000256" key="14">
    <source>
        <dbReference type="ARBA" id="ARBA00023306"/>
    </source>
</evidence>
<dbReference type="AlphaFoldDB" id="A0ABD1XFJ6"/>
<dbReference type="InterPro" id="IPR006094">
    <property type="entry name" value="Oxid_FAD_bind_N"/>
</dbReference>
<comment type="subcellular location">
    <subcellularLocation>
        <location evidence="3">Cytoplasm</location>
    </subcellularLocation>
</comment>
<dbReference type="NCBIfam" id="NF010480">
    <property type="entry name" value="PRK13905.1"/>
    <property type="match status" value="1"/>
</dbReference>
<evidence type="ECO:0000256" key="3">
    <source>
        <dbReference type="ARBA" id="ARBA00004496"/>
    </source>
</evidence>
<evidence type="ECO:0000256" key="4">
    <source>
        <dbReference type="ARBA" id="ARBA00004752"/>
    </source>
</evidence>